<dbReference type="Proteomes" id="UP001501323">
    <property type="component" value="Unassembled WGS sequence"/>
</dbReference>
<feature type="signal peptide" evidence="2">
    <location>
        <begin position="1"/>
        <end position="20"/>
    </location>
</feature>
<dbReference type="EMBL" id="BAABJY010000001">
    <property type="protein sequence ID" value="GAA4854486.1"/>
    <property type="molecule type" value="Genomic_DNA"/>
</dbReference>
<sequence length="91" mass="9327">MSLRLMSFLLLLCASMSVAAGGVQRSGANGDGGTCPEAIAAGGEEAPLVRAGKPASATARSRADKPAVSRGGEQTTVKPPRWHSFLPGMFR</sequence>
<comment type="caution">
    <text evidence="3">The sequence shown here is derived from an EMBL/GenBank/DDBJ whole genome shotgun (WGS) entry which is preliminary data.</text>
</comment>
<accession>A0ABP9DPT6</accession>
<organism evidence="3 4">
    <name type="scientific">Luteimonas vadosa</name>
    <dbReference type="NCBI Taxonomy" id="1165507"/>
    <lineage>
        <taxon>Bacteria</taxon>
        <taxon>Pseudomonadati</taxon>
        <taxon>Pseudomonadota</taxon>
        <taxon>Gammaproteobacteria</taxon>
        <taxon>Lysobacterales</taxon>
        <taxon>Lysobacteraceae</taxon>
        <taxon>Luteimonas</taxon>
    </lineage>
</organism>
<dbReference type="RefSeq" id="WP_345293680.1">
    <property type="nucleotide sequence ID" value="NZ_BAABJY010000001.1"/>
</dbReference>
<evidence type="ECO:0000256" key="2">
    <source>
        <dbReference type="SAM" id="SignalP"/>
    </source>
</evidence>
<evidence type="ECO:0008006" key="5">
    <source>
        <dbReference type="Google" id="ProtNLM"/>
    </source>
</evidence>
<feature type="region of interest" description="Disordered" evidence="1">
    <location>
        <begin position="49"/>
        <end position="91"/>
    </location>
</feature>
<keyword evidence="2" id="KW-0732">Signal</keyword>
<protein>
    <recommendedName>
        <fullName evidence="5">Secreted protein</fullName>
    </recommendedName>
</protein>
<proteinExistence type="predicted"/>
<keyword evidence="4" id="KW-1185">Reference proteome</keyword>
<feature type="chain" id="PRO_5046574662" description="Secreted protein" evidence="2">
    <location>
        <begin position="21"/>
        <end position="91"/>
    </location>
</feature>
<name>A0ABP9DPT6_9GAMM</name>
<evidence type="ECO:0000313" key="4">
    <source>
        <dbReference type="Proteomes" id="UP001501323"/>
    </source>
</evidence>
<gene>
    <name evidence="3" type="ORF">GCM10023332_02430</name>
</gene>
<evidence type="ECO:0000256" key="1">
    <source>
        <dbReference type="SAM" id="MobiDB-lite"/>
    </source>
</evidence>
<evidence type="ECO:0000313" key="3">
    <source>
        <dbReference type="EMBL" id="GAA4854486.1"/>
    </source>
</evidence>
<reference evidence="4" key="1">
    <citation type="journal article" date="2019" name="Int. J. Syst. Evol. Microbiol.">
        <title>The Global Catalogue of Microorganisms (GCM) 10K type strain sequencing project: providing services to taxonomists for standard genome sequencing and annotation.</title>
        <authorList>
            <consortium name="The Broad Institute Genomics Platform"/>
            <consortium name="The Broad Institute Genome Sequencing Center for Infectious Disease"/>
            <person name="Wu L."/>
            <person name="Ma J."/>
        </authorList>
    </citation>
    <scope>NUCLEOTIDE SEQUENCE [LARGE SCALE GENOMIC DNA]</scope>
    <source>
        <strain evidence="4">JCM 18392</strain>
    </source>
</reference>